<evidence type="ECO:0000313" key="1">
    <source>
        <dbReference type="EMBL" id="CAG74740.1"/>
    </source>
</evidence>
<dbReference type="KEGG" id="eca:ECA1837"/>
<evidence type="ECO:0000313" key="2">
    <source>
        <dbReference type="Proteomes" id="UP000007966"/>
    </source>
</evidence>
<protein>
    <submittedName>
        <fullName evidence="1">Uncharacterized protein</fullName>
    </submittedName>
</protein>
<sequence>MHQDVLMVMRPLYTQMIPVTMGLMMTLYSIQLRWKLFCDEDHVVMCASGKGAKCAISGLSVMDSNI</sequence>
<reference evidence="1" key="1">
    <citation type="submission" date="2004-02" db="EMBL/GenBank/DDBJ databases">
        <title>The genome sequence of the enterobacterial phytopathogen Erwinia carotovora subsp. atroseptica SCRI1043 and functional genomic identification of novel virulence factors.</title>
        <authorList>
            <person name="Bell K.S."/>
            <person name="Sebaihia M."/>
            <person name="Pritchard L."/>
            <person name="Holden M."/>
            <person name="Hyman L.J."/>
            <person name="Holeva M.C."/>
            <person name="Thomson N.R."/>
            <person name="Bentley S.D."/>
            <person name="Churcher C."/>
            <person name="Mungall K."/>
            <person name="Atkin R."/>
            <person name="Bason N."/>
            <person name="Brooks K."/>
            <person name="Chillingworth T."/>
            <person name="Clark K."/>
            <person name="Doggett J."/>
            <person name="Fraser A."/>
            <person name="Hance Z."/>
            <person name="Hauser H."/>
            <person name="Jagels K."/>
            <person name="Moule S."/>
            <person name="Norbertczak H."/>
            <person name="Ormond D."/>
            <person name="Price C."/>
            <person name="Quail M.A."/>
            <person name="Sanders M."/>
            <person name="Walker D."/>
            <person name="Whitehead S."/>
            <person name="Salmond G.P.C."/>
            <person name="Birch P.R.J."/>
            <person name="Barrell B.G."/>
            <person name="Parkhill J."/>
            <person name="Toth I.K."/>
        </authorList>
    </citation>
    <scope>NUCLEOTIDE SEQUENCE</scope>
    <source>
        <strain evidence="1">SCRI1043</strain>
    </source>
</reference>
<gene>
    <name evidence="1" type="ordered locus">ECA1837</name>
</gene>
<dbReference type="AlphaFoldDB" id="Q6D651"/>
<accession>Q6D651</accession>
<keyword evidence="2" id="KW-1185">Reference proteome</keyword>
<dbReference type="Proteomes" id="UP000007966">
    <property type="component" value="Chromosome"/>
</dbReference>
<organism evidence="1 2">
    <name type="scientific">Pectobacterium atrosepticum (strain SCRI 1043 / ATCC BAA-672)</name>
    <name type="common">Erwinia carotovora subsp. atroseptica</name>
    <dbReference type="NCBI Taxonomy" id="218491"/>
    <lineage>
        <taxon>Bacteria</taxon>
        <taxon>Pseudomonadati</taxon>
        <taxon>Pseudomonadota</taxon>
        <taxon>Gammaproteobacteria</taxon>
        <taxon>Enterobacterales</taxon>
        <taxon>Pectobacteriaceae</taxon>
        <taxon>Pectobacterium</taxon>
    </lineage>
</organism>
<dbReference type="HOGENOM" id="CLU_2827293_0_0_6"/>
<proteinExistence type="predicted"/>
<name>Q6D651_PECAS</name>
<dbReference type="EMBL" id="BX950851">
    <property type="protein sequence ID" value="CAG74740.1"/>
    <property type="molecule type" value="Genomic_DNA"/>
</dbReference>